<evidence type="ECO:0000313" key="1">
    <source>
        <dbReference type="EMBL" id="RFS26846.1"/>
    </source>
</evidence>
<name>A0A3E1YHK2_9BACT</name>
<accession>A0A3E1YHK2</accession>
<proteinExistence type="predicted"/>
<protein>
    <submittedName>
        <fullName evidence="1">Uncharacterized protein</fullName>
    </submittedName>
</protein>
<comment type="caution">
    <text evidence="1">The sequence shown here is derived from an EMBL/GenBank/DDBJ whole genome shotgun (WGS) entry which is preliminary data.</text>
</comment>
<sequence>MDHWNHIVNTALLGTSRKMPGTQDFQGSLQEPAQLILANQDSDKEEQFLQLTALTYGFHQSGAQPILAEVAPAPECKQEVRQYCSNTAISVLKQVLEIDSIPLLQSWLEYCAFHQLLIPPAMLPTLLDKAWKYKTLRTLTATAGGHRAEWLGLFNNDWNFSKVVETPTDKWQNGATAQRVEALKELRIADPVTALSWLQETWSKEGASVKTELLAAIEPTIQANDQEWLESLTNERSKQVKDGVLRLLKKLPSSTIHQKYWQIAAEAIQPRFLLGPTVALPHIDESIFQSGIDKLSNDKKISDETYILSQIIALVHPSNWETQLDKSPGEVISFFQKHKSLQAFVPSLIQATIWFQYQPWAKELMQQSQSLYIEIIPLLPEYQQQEVCEQFFEQQSEAIVKCAGGFKEEWNLALAKKILTFAATQPYVYNQTYMNNTIHLIPVSIADTLDDIQAPDNWQTGYWSNIKSHLHRLIQVKKQVLSLSSI</sequence>
<dbReference type="EMBL" id="QPMM01000001">
    <property type="protein sequence ID" value="RFS26846.1"/>
    <property type="molecule type" value="Genomic_DNA"/>
</dbReference>
<organism evidence="1 2">
    <name type="scientific">Chitinophaga silvatica</name>
    <dbReference type="NCBI Taxonomy" id="2282649"/>
    <lineage>
        <taxon>Bacteria</taxon>
        <taxon>Pseudomonadati</taxon>
        <taxon>Bacteroidota</taxon>
        <taxon>Chitinophagia</taxon>
        <taxon>Chitinophagales</taxon>
        <taxon>Chitinophagaceae</taxon>
        <taxon>Chitinophaga</taxon>
    </lineage>
</organism>
<dbReference type="InterPro" id="IPR043746">
    <property type="entry name" value="DUF5691"/>
</dbReference>
<dbReference type="RefSeq" id="WP_116974040.1">
    <property type="nucleotide sequence ID" value="NZ_QPMM01000001.1"/>
</dbReference>
<dbReference type="AlphaFoldDB" id="A0A3E1YHK2"/>
<dbReference type="Pfam" id="PF18944">
    <property type="entry name" value="DUF5691"/>
    <property type="match status" value="1"/>
</dbReference>
<evidence type="ECO:0000313" key="2">
    <source>
        <dbReference type="Proteomes" id="UP000260644"/>
    </source>
</evidence>
<dbReference type="OrthoDB" id="262508at2"/>
<reference evidence="1 2" key="1">
    <citation type="submission" date="2018-07" db="EMBL/GenBank/DDBJ databases">
        <title>Chitinophaga K2CV101002-2 sp. nov., isolated from a monsoon evergreen broad-leaved forest soil.</title>
        <authorList>
            <person name="Lv Y."/>
        </authorList>
    </citation>
    <scope>NUCLEOTIDE SEQUENCE [LARGE SCALE GENOMIC DNA]</scope>
    <source>
        <strain evidence="1 2">GDMCC 1.1288</strain>
    </source>
</reference>
<dbReference type="Proteomes" id="UP000260644">
    <property type="component" value="Unassembled WGS sequence"/>
</dbReference>
<keyword evidence="2" id="KW-1185">Reference proteome</keyword>
<gene>
    <name evidence="1" type="ORF">DVR12_03410</name>
</gene>